<organism evidence="1 2">
    <name type="scientific">Pristionchus mayeri</name>
    <dbReference type="NCBI Taxonomy" id="1317129"/>
    <lineage>
        <taxon>Eukaryota</taxon>
        <taxon>Metazoa</taxon>
        <taxon>Ecdysozoa</taxon>
        <taxon>Nematoda</taxon>
        <taxon>Chromadorea</taxon>
        <taxon>Rhabditida</taxon>
        <taxon>Rhabditina</taxon>
        <taxon>Diplogasteromorpha</taxon>
        <taxon>Diplogasteroidea</taxon>
        <taxon>Neodiplogasteridae</taxon>
        <taxon>Pristionchus</taxon>
    </lineage>
</organism>
<reference evidence="2" key="1">
    <citation type="submission" date="2022-10" db="EMBL/GenBank/DDBJ databases">
        <title>Genome assembly of Pristionchus species.</title>
        <authorList>
            <person name="Yoshida K."/>
            <person name="Sommer R.J."/>
        </authorList>
    </citation>
    <scope>NUCLEOTIDE SEQUENCE [LARGE SCALE GENOMIC DNA]</scope>
    <source>
        <strain evidence="2">RS5460</strain>
    </source>
</reference>
<dbReference type="EMBL" id="BTRK01000004">
    <property type="protein sequence ID" value="GMR49466.1"/>
    <property type="molecule type" value="Genomic_DNA"/>
</dbReference>
<evidence type="ECO:0000313" key="2">
    <source>
        <dbReference type="Proteomes" id="UP001328107"/>
    </source>
</evidence>
<protein>
    <submittedName>
        <fullName evidence="1">Uncharacterized protein</fullName>
    </submittedName>
</protein>
<sequence length="98" mass="11459">MESYLPPFGMSDKNVVLLKPTNVTEMNQMIRLMINNQPNLCEICELTEMPILCRRMLKWPLKNFQISCTKFVDSCDPGKHREVSRLELISGFGRRMNH</sequence>
<feature type="non-terminal residue" evidence="1">
    <location>
        <position position="98"/>
    </location>
</feature>
<gene>
    <name evidence="1" type="ORF">PMAYCL1PPCAC_19661</name>
</gene>
<dbReference type="AlphaFoldDB" id="A0AAN5CRS5"/>
<proteinExistence type="predicted"/>
<accession>A0AAN5CRS5</accession>
<dbReference type="Proteomes" id="UP001328107">
    <property type="component" value="Unassembled WGS sequence"/>
</dbReference>
<keyword evidence="2" id="KW-1185">Reference proteome</keyword>
<name>A0AAN5CRS5_9BILA</name>
<comment type="caution">
    <text evidence="1">The sequence shown here is derived from an EMBL/GenBank/DDBJ whole genome shotgun (WGS) entry which is preliminary data.</text>
</comment>
<evidence type="ECO:0000313" key="1">
    <source>
        <dbReference type="EMBL" id="GMR49466.1"/>
    </source>
</evidence>